<keyword evidence="3" id="KW-1003">Cell membrane</keyword>
<dbReference type="GO" id="GO:0022857">
    <property type="term" value="F:transmembrane transporter activity"/>
    <property type="evidence" value="ECO:0007669"/>
    <property type="project" value="UniProtKB-UniRule"/>
</dbReference>
<sequence length="176" mass="19588">MTFLRALERGLDRLYLLSGYLAALFLVVLGVLIFISIASRALGVYMAGLTAYSGYAMIASTFLAFAYTLKSDAHIRVELFINRAGIRLRKGMEIWCHVVAAGFGSYFAFYSIRMVWVSYRFQERSEGSDAILLWIPQLAMALGTTIFAISLVHSLVRVLITPAAEIRRAPAQEIGH</sequence>
<accession>A0A1Y5T9K2</accession>
<dbReference type="PANTHER" id="PTHR35011">
    <property type="entry name" value="2,3-DIKETO-L-GULONATE TRAP TRANSPORTER SMALL PERMEASE PROTEIN YIAM"/>
    <property type="match status" value="1"/>
</dbReference>
<evidence type="ECO:0000256" key="2">
    <source>
        <dbReference type="ARBA" id="ARBA00022448"/>
    </source>
</evidence>
<evidence type="ECO:0000256" key="9">
    <source>
        <dbReference type="RuleBase" id="RU369079"/>
    </source>
</evidence>
<evidence type="ECO:0000256" key="5">
    <source>
        <dbReference type="ARBA" id="ARBA00022692"/>
    </source>
</evidence>
<dbReference type="OrthoDB" id="9797534at2"/>
<feature type="transmembrane region" description="Helical" evidence="9">
    <location>
        <begin position="94"/>
        <end position="112"/>
    </location>
</feature>
<comment type="similarity">
    <text evidence="8 9">Belongs to the TRAP transporter small permease family.</text>
</comment>
<dbReference type="EMBL" id="FWFR01000002">
    <property type="protein sequence ID" value="SLN58963.1"/>
    <property type="molecule type" value="Genomic_DNA"/>
</dbReference>
<dbReference type="PANTHER" id="PTHR35011:SF10">
    <property type="entry name" value="TRAP TRANSPORTER SMALL PERMEASE PROTEIN"/>
    <property type="match status" value="1"/>
</dbReference>
<keyword evidence="7 9" id="KW-0472">Membrane</keyword>
<dbReference type="RefSeq" id="WP_085883937.1">
    <property type="nucleotide sequence ID" value="NZ_FWFR01000002.1"/>
</dbReference>
<evidence type="ECO:0000256" key="6">
    <source>
        <dbReference type="ARBA" id="ARBA00022989"/>
    </source>
</evidence>
<dbReference type="Pfam" id="PF04290">
    <property type="entry name" value="DctQ"/>
    <property type="match status" value="1"/>
</dbReference>
<evidence type="ECO:0000259" key="10">
    <source>
        <dbReference type="Pfam" id="PF04290"/>
    </source>
</evidence>
<organism evidence="11 12">
    <name type="scientific">Oceanibacterium hippocampi</name>
    <dbReference type="NCBI Taxonomy" id="745714"/>
    <lineage>
        <taxon>Bacteria</taxon>
        <taxon>Pseudomonadati</taxon>
        <taxon>Pseudomonadota</taxon>
        <taxon>Alphaproteobacteria</taxon>
        <taxon>Sneathiellales</taxon>
        <taxon>Sneathiellaceae</taxon>
        <taxon>Oceanibacterium</taxon>
    </lineage>
</organism>
<gene>
    <name evidence="11" type="ORF">OCH7691_02599</name>
</gene>
<dbReference type="GO" id="GO:0005886">
    <property type="term" value="C:plasma membrane"/>
    <property type="evidence" value="ECO:0007669"/>
    <property type="project" value="UniProtKB-SubCell"/>
</dbReference>
<keyword evidence="6 9" id="KW-1133">Transmembrane helix</keyword>
<feature type="domain" description="Tripartite ATP-independent periplasmic transporters DctQ component" evidence="10">
    <location>
        <begin position="31"/>
        <end position="159"/>
    </location>
</feature>
<protein>
    <recommendedName>
        <fullName evidence="9">TRAP transporter small permease protein</fullName>
    </recommendedName>
</protein>
<evidence type="ECO:0000313" key="11">
    <source>
        <dbReference type="EMBL" id="SLN58963.1"/>
    </source>
</evidence>
<keyword evidence="5 9" id="KW-0812">Transmembrane</keyword>
<comment type="subunit">
    <text evidence="9">The complex comprises the extracytoplasmic solute receptor protein and the two transmembrane proteins.</text>
</comment>
<evidence type="ECO:0000313" key="12">
    <source>
        <dbReference type="Proteomes" id="UP000193200"/>
    </source>
</evidence>
<dbReference type="InterPro" id="IPR055348">
    <property type="entry name" value="DctQ"/>
</dbReference>
<feature type="transmembrane region" description="Helical" evidence="9">
    <location>
        <begin position="132"/>
        <end position="160"/>
    </location>
</feature>
<dbReference type="AlphaFoldDB" id="A0A1Y5T9K2"/>
<dbReference type="GO" id="GO:0015740">
    <property type="term" value="P:C4-dicarboxylate transport"/>
    <property type="evidence" value="ECO:0007669"/>
    <property type="project" value="TreeGrafter"/>
</dbReference>
<evidence type="ECO:0000256" key="7">
    <source>
        <dbReference type="ARBA" id="ARBA00023136"/>
    </source>
</evidence>
<comment type="subcellular location">
    <subcellularLocation>
        <location evidence="1 9">Cell inner membrane</location>
        <topology evidence="1 9">Multi-pass membrane protein</topology>
    </subcellularLocation>
</comment>
<evidence type="ECO:0000256" key="1">
    <source>
        <dbReference type="ARBA" id="ARBA00004429"/>
    </source>
</evidence>
<dbReference type="Proteomes" id="UP000193200">
    <property type="component" value="Unassembled WGS sequence"/>
</dbReference>
<proteinExistence type="inferred from homology"/>
<evidence type="ECO:0000256" key="8">
    <source>
        <dbReference type="ARBA" id="ARBA00038436"/>
    </source>
</evidence>
<feature type="transmembrane region" description="Helical" evidence="9">
    <location>
        <begin position="14"/>
        <end position="38"/>
    </location>
</feature>
<dbReference type="InParanoid" id="A0A1Y5T9K2"/>
<reference evidence="11 12" key="1">
    <citation type="submission" date="2017-03" db="EMBL/GenBank/DDBJ databases">
        <authorList>
            <person name="Afonso C.L."/>
            <person name="Miller P.J."/>
            <person name="Scott M.A."/>
            <person name="Spackman E."/>
            <person name="Goraichik I."/>
            <person name="Dimitrov K.M."/>
            <person name="Suarez D.L."/>
            <person name="Swayne D.E."/>
        </authorList>
    </citation>
    <scope>NUCLEOTIDE SEQUENCE [LARGE SCALE GENOMIC DNA]</scope>
    <source>
        <strain evidence="11 12">CECT 7691</strain>
    </source>
</reference>
<keyword evidence="2 9" id="KW-0813">Transport</keyword>
<feature type="transmembrane region" description="Helical" evidence="9">
    <location>
        <begin position="44"/>
        <end position="69"/>
    </location>
</feature>
<name>A0A1Y5T9K2_9PROT</name>
<evidence type="ECO:0000256" key="4">
    <source>
        <dbReference type="ARBA" id="ARBA00022519"/>
    </source>
</evidence>
<comment type="function">
    <text evidence="9">Part of the tripartite ATP-independent periplasmic (TRAP) transport system.</text>
</comment>
<keyword evidence="4 9" id="KW-0997">Cell inner membrane</keyword>
<evidence type="ECO:0000256" key="3">
    <source>
        <dbReference type="ARBA" id="ARBA00022475"/>
    </source>
</evidence>
<keyword evidence="12" id="KW-1185">Reference proteome</keyword>
<dbReference type="InterPro" id="IPR007387">
    <property type="entry name" value="TRAP_DctQ"/>
</dbReference>